<evidence type="ECO:0008006" key="4">
    <source>
        <dbReference type="Google" id="ProtNLM"/>
    </source>
</evidence>
<feature type="chain" id="PRO_5039435541" description="Lipoprotein" evidence="1">
    <location>
        <begin position="19"/>
        <end position="191"/>
    </location>
</feature>
<keyword evidence="1" id="KW-0732">Signal</keyword>
<proteinExistence type="predicted"/>
<reference evidence="2 3" key="1">
    <citation type="submission" date="2020-04" db="EMBL/GenBank/DDBJ databases">
        <authorList>
            <person name="Pajer P."/>
            <person name="Broz P."/>
        </authorList>
    </citation>
    <scope>NUCLEOTIDE SEQUENCE [LARGE SCALE GENOMIC DNA]</scope>
    <source>
        <strain evidence="3">NRL-ATB46093</strain>
    </source>
</reference>
<dbReference type="RefSeq" id="WP_176294105.1">
    <property type="nucleotide sequence ID" value="NZ_CP051177.1"/>
</dbReference>
<dbReference type="Proteomes" id="UP000509222">
    <property type="component" value="Chromosome"/>
</dbReference>
<dbReference type="EMBL" id="CP051177">
    <property type="protein sequence ID" value="QKX49780.1"/>
    <property type="molecule type" value="Genomic_DNA"/>
</dbReference>
<evidence type="ECO:0000313" key="3">
    <source>
        <dbReference type="Proteomes" id="UP000509222"/>
    </source>
</evidence>
<evidence type="ECO:0000313" key="2">
    <source>
        <dbReference type="EMBL" id="QKX49780.1"/>
    </source>
</evidence>
<name>A0A7H8Q7F9_9BACL</name>
<dbReference type="PROSITE" id="PS51257">
    <property type="entry name" value="PROKAR_LIPOPROTEIN"/>
    <property type="match status" value="1"/>
</dbReference>
<organism evidence="2 3">
    <name type="scientific">Planococcus glaciei</name>
    <dbReference type="NCBI Taxonomy" id="459472"/>
    <lineage>
        <taxon>Bacteria</taxon>
        <taxon>Bacillati</taxon>
        <taxon>Bacillota</taxon>
        <taxon>Bacilli</taxon>
        <taxon>Bacillales</taxon>
        <taxon>Caryophanaceae</taxon>
        <taxon>Planococcus</taxon>
    </lineage>
</organism>
<feature type="signal peptide" evidence="1">
    <location>
        <begin position="1"/>
        <end position="18"/>
    </location>
</feature>
<evidence type="ECO:0000256" key="1">
    <source>
        <dbReference type="SAM" id="SignalP"/>
    </source>
</evidence>
<gene>
    <name evidence="2" type="ORF">HF394_03820</name>
</gene>
<reference evidence="3" key="2">
    <citation type="submission" date="2020-06" db="EMBL/GenBank/DDBJ databases">
        <title>Isolation of Planomicrobium glaciei.</title>
        <authorList>
            <person name="Malisova L."/>
            <person name="Safrankova R."/>
            <person name="Jakubu V."/>
            <person name="Spanelova P."/>
        </authorList>
    </citation>
    <scope>NUCLEOTIDE SEQUENCE [LARGE SCALE GENOMIC DNA]</scope>
    <source>
        <strain evidence="3">NRL-ATB46093</strain>
    </source>
</reference>
<accession>A0A7H8Q7F9</accession>
<dbReference type="AlphaFoldDB" id="A0A7H8Q7F9"/>
<keyword evidence="3" id="KW-1185">Reference proteome</keyword>
<sequence length="191" mass="20681">MGKLAVVLFVLFFTMALGGCAPQPVSSESAPPPKAVHLKTPLVDYNSVHVVQLASDEALLIDGTYYEVTAASTFTTVSGDPLQPEDLQPGDLVFLTASKTTTGQLPEKGVLLSLVKHEDEVSQQISIAIAHVLENQETGDIIAPEIKSVNSHLVTLQFRDWASEHKYECIVNLKSLAFHVKEISGSMQKKP</sequence>
<protein>
    <recommendedName>
        <fullName evidence="4">Lipoprotein</fullName>
    </recommendedName>
</protein>